<protein>
    <submittedName>
        <fullName evidence="1">Uncharacterized protein</fullName>
    </submittedName>
</protein>
<name>H0HY75_9HYPH</name>
<dbReference type="PATRIC" id="fig|1107882.3.peg.4999"/>
<evidence type="ECO:0000313" key="2">
    <source>
        <dbReference type="Proteomes" id="UP000003250"/>
    </source>
</evidence>
<accession>H0HY75</accession>
<evidence type="ECO:0000313" key="1">
    <source>
        <dbReference type="EMBL" id="EHK54357.1"/>
    </source>
</evidence>
<dbReference type="Proteomes" id="UP000003250">
    <property type="component" value="Unassembled WGS sequence"/>
</dbReference>
<dbReference type="AlphaFoldDB" id="H0HY75"/>
<dbReference type="EMBL" id="AHAM01000215">
    <property type="protein sequence ID" value="EHK54357.1"/>
    <property type="molecule type" value="Genomic_DNA"/>
</dbReference>
<sequence length="58" mass="6583">MNRPVRTRTDPDEVRILEVAECFRLIGYKTSVADIASELAKALRFFQAALLALLLYRG</sequence>
<keyword evidence="2" id="KW-1185">Reference proteome</keyword>
<gene>
    <name evidence="1" type="ORF">MAXJ12_25768</name>
</gene>
<proteinExistence type="predicted"/>
<reference evidence="1 2" key="1">
    <citation type="journal article" date="2012" name="J. Bacteriol.">
        <title>Draft Genome Sequence of Mesorhizobium alhagi CCNWXJ12-2T, a Novel Salt-Resistant Species Isolated from the Desert of Northwestern China.</title>
        <authorList>
            <person name="Zhou M."/>
            <person name="Chen W."/>
            <person name="Chen H."/>
            <person name="Wei G."/>
        </authorList>
    </citation>
    <scope>NUCLEOTIDE SEQUENCE [LARGE SCALE GENOMIC DNA]</scope>
    <source>
        <strain evidence="1 2">CCNWXJ12-2</strain>
    </source>
</reference>
<organism evidence="1 2">
    <name type="scientific">Mesorhizobium alhagi CCNWXJ12-2</name>
    <dbReference type="NCBI Taxonomy" id="1107882"/>
    <lineage>
        <taxon>Bacteria</taxon>
        <taxon>Pseudomonadati</taxon>
        <taxon>Pseudomonadota</taxon>
        <taxon>Alphaproteobacteria</taxon>
        <taxon>Hyphomicrobiales</taxon>
        <taxon>Phyllobacteriaceae</taxon>
        <taxon>Allomesorhizobium</taxon>
    </lineage>
</organism>